<keyword evidence="4" id="KW-0963">Cytoplasm</keyword>
<dbReference type="PANTHER" id="PTHR33370">
    <property type="entry name" value="TRANSLATION INITIATION FACTOR IF-1, CHLOROPLASTIC"/>
    <property type="match status" value="1"/>
</dbReference>
<dbReference type="PANTHER" id="PTHR33370:SF1">
    <property type="entry name" value="TRANSLATION INITIATION FACTOR IF-1, CHLOROPLASTIC"/>
    <property type="match status" value="1"/>
</dbReference>
<evidence type="ECO:0000256" key="1">
    <source>
        <dbReference type="ARBA" id="ARBA00010939"/>
    </source>
</evidence>
<comment type="caution">
    <text evidence="7">The sequence shown here is derived from an EMBL/GenBank/DDBJ whole genome shotgun (WGS) entry which is preliminary data.</text>
</comment>
<dbReference type="InterPro" id="IPR012340">
    <property type="entry name" value="NA-bd_OB-fold"/>
</dbReference>
<evidence type="ECO:0000256" key="4">
    <source>
        <dbReference type="HAMAP-Rule" id="MF_00075"/>
    </source>
</evidence>
<dbReference type="CDD" id="cd04451">
    <property type="entry name" value="S1_IF1"/>
    <property type="match status" value="1"/>
</dbReference>
<keyword evidence="4" id="KW-0694">RNA-binding</keyword>
<dbReference type="InterPro" id="IPR006196">
    <property type="entry name" value="RNA-binding_domain_S1_IF1"/>
</dbReference>
<dbReference type="Proteomes" id="UP001314181">
    <property type="component" value="Unassembled WGS sequence"/>
</dbReference>
<dbReference type="Pfam" id="PF01176">
    <property type="entry name" value="eIF-1a"/>
    <property type="match status" value="1"/>
</dbReference>
<dbReference type="RefSeq" id="WP_338363908.1">
    <property type="nucleotide sequence ID" value="NZ_CAWVOK010000018.1"/>
</dbReference>
<accession>A0ABP0ETX6</accession>
<protein>
    <recommendedName>
        <fullName evidence="4 5">Translation initiation factor IF-1</fullName>
    </recommendedName>
</protein>
<dbReference type="EMBL" id="CAWVOK010000018">
    <property type="protein sequence ID" value="CAK8162897.1"/>
    <property type="molecule type" value="Genomic_DNA"/>
</dbReference>
<evidence type="ECO:0000259" key="6">
    <source>
        <dbReference type="PROSITE" id="PS50832"/>
    </source>
</evidence>
<evidence type="ECO:0000256" key="5">
    <source>
        <dbReference type="NCBIfam" id="TIGR00008"/>
    </source>
</evidence>
<keyword evidence="8" id="KW-1185">Reference proteome</keyword>
<dbReference type="HAMAP" id="MF_00075">
    <property type="entry name" value="IF_1"/>
    <property type="match status" value="1"/>
</dbReference>
<organism evidence="7 8">
    <name type="scientific">Candidatus Xenohaliotis californiensis</name>
    <dbReference type="NCBI Taxonomy" id="84677"/>
    <lineage>
        <taxon>Bacteria</taxon>
        <taxon>Pseudomonadati</taxon>
        <taxon>Pseudomonadota</taxon>
        <taxon>Alphaproteobacteria</taxon>
        <taxon>Rickettsiales</taxon>
        <taxon>Anaplasmataceae</taxon>
        <taxon>Candidatus Xenohaliotis</taxon>
    </lineage>
</organism>
<keyword evidence="4" id="KW-0699">rRNA-binding</keyword>
<dbReference type="InterPro" id="IPR004368">
    <property type="entry name" value="TIF_IF1"/>
</dbReference>
<evidence type="ECO:0000313" key="7">
    <source>
        <dbReference type="EMBL" id="CAK8162897.1"/>
    </source>
</evidence>
<comment type="subunit">
    <text evidence="4">Component of the 30S ribosomal translation pre-initiation complex which assembles on the 30S ribosome in the order IF-2 and IF-3, IF-1 and N-formylmethionyl-tRNA(fMet); mRNA recruitment can occur at any time during PIC assembly.</text>
</comment>
<comment type="subcellular location">
    <subcellularLocation>
        <location evidence="4">Cytoplasm</location>
    </subcellularLocation>
</comment>
<dbReference type="Gene3D" id="2.40.50.140">
    <property type="entry name" value="Nucleic acid-binding proteins"/>
    <property type="match status" value="1"/>
</dbReference>
<proteinExistence type="inferred from homology"/>
<dbReference type="NCBIfam" id="TIGR00008">
    <property type="entry name" value="infA"/>
    <property type="match status" value="1"/>
</dbReference>
<keyword evidence="2 4" id="KW-0396">Initiation factor</keyword>
<reference evidence="7 8" key="1">
    <citation type="submission" date="2024-01" db="EMBL/GenBank/DDBJ databases">
        <authorList>
            <person name="Kunselman E."/>
        </authorList>
    </citation>
    <scope>NUCLEOTIDE SEQUENCE [LARGE SCALE GENOMIC DNA]</scope>
    <source>
        <strain evidence="7">2 abalone samples</strain>
    </source>
</reference>
<dbReference type="GO" id="GO:0003743">
    <property type="term" value="F:translation initiation factor activity"/>
    <property type="evidence" value="ECO:0007669"/>
    <property type="project" value="UniProtKB-KW"/>
</dbReference>
<evidence type="ECO:0000256" key="2">
    <source>
        <dbReference type="ARBA" id="ARBA00022540"/>
    </source>
</evidence>
<feature type="domain" description="S1-like" evidence="6">
    <location>
        <begin position="1"/>
        <end position="75"/>
    </location>
</feature>
<evidence type="ECO:0000313" key="8">
    <source>
        <dbReference type="Proteomes" id="UP001314181"/>
    </source>
</evidence>
<dbReference type="SUPFAM" id="SSF50249">
    <property type="entry name" value="Nucleic acid-binding proteins"/>
    <property type="match status" value="1"/>
</dbReference>
<comment type="similarity">
    <text evidence="1 4">Belongs to the IF-1 family.</text>
</comment>
<comment type="function">
    <text evidence="4">One of the essential components for the initiation of protein synthesis. Stabilizes the binding of IF-2 and IF-3 on the 30S subunit to which N-formylmethionyl-tRNA(fMet) subsequently binds. Helps modulate mRNA selection, yielding the 30S pre-initiation complex (PIC). Upon addition of the 50S ribosomal subunit IF-1, IF-2 and IF-3 are released leaving the mature 70S translation initiation complex.</text>
</comment>
<gene>
    <name evidence="4 7" type="primary">infA</name>
    <name evidence="7" type="ORF">CAXC1_260009</name>
</gene>
<dbReference type="PROSITE" id="PS50832">
    <property type="entry name" value="S1_IF1_TYPE"/>
    <property type="match status" value="1"/>
</dbReference>
<evidence type="ECO:0000256" key="3">
    <source>
        <dbReference type="ARBA" id="ARBA00022917"/>
    </source>
</evidence>
<keyword evidence="3 4" id="KW-0648">Protein biosynthesis</keyword>
<name>A0ABP0ETX6_9RICK</name>
<sequence>MSKSKKDSIIEVIGVVTEVLPNANFKVRIDNGHEILAHTAGKIRKRRIRILAGDRVSMEMSVYDKNRARIVYREKGDGGAGSARTAKI</sequence>